<dbReference type="EMBL" id="MOBK01000009">
    <property type="protein sequence ID" value="RON17921.1"/>
    <property type="molecule type" value="Genomic_DNA"/>
</dbReference>
<sequence>MYEDPKHLNHNETKVRLSDEYDEYLRALAKIHGTQKAVLAREILKAAIQQMTDELTRIQEKA</sequence>
<dbReference type="AlphaFoldDB" id="A0A423HXG8"/>
<evidence type="ECO:0000313" key="1">
    <source>
        <dbReference type="EMBL" id="RON17921.1"/>
    </source>
</evidence>
<protein>
    <submittedName>
        <fullName evidence="1">Uncharacterized protein</fullName>
    </submittedName>
</protein>
<dbReference type="Proteomes" id="UP000285636">
    <property type="component" value="Unassembled WGS sequence"/>
</dbReference>
<evidence type="ECO:0000313" key="2">
    <source>
        <dbReference type="Proteomes" id="UP000285636"/>
    </source>
</evidence>
<gene>
    <name evidence="1" type="ORF">BK660_21770</name>
</gene>
<name>A0A423HXG8_9PSED</name>
<organism evidence="1 2">
    <name type="scientific">Pseudomonas brassicacearum</name>
    <dbReference type="NCBI Taxonomy" id="930166"/>
    <lineage>
        <taxon>Bacteria</taxon>
        <taxon>Pseudomonadati</taxon>
        <taxon>Pseudomonadota</taxon>
        <taxon>Gammaproteobacteria</taxon>
        <taxon>Pseudomonadales</taxon>
        <taxon>Pseudomonadaceae</taxon>
        <taxon>Pseudomonas</taxon>
    </lineage>
</organism>
<comment type="caution">
    <text evidence="1">The sequence shown here is derived from an EMBL/GenBank/DDBJ whole genome shotgun (WGS) entry which is preliminary data.</text>
</comment>
<proteinExistence type="predicted"/>
<reference evidence="1 2" key="1">
    <citation type="submission" date="2016-10" db="EMBL/GenBank/DDBJ databases">
        <title>Comparative genome analysis of multiple Pseudomonas spp. focuses on biocontrol and plant growth promoting traits.</title>
        <authorList>
            <person name="Tao X.-Y."/>
            <person name="Taylor C.G."/>
        </authorList>
    </citation>
    <scope>NUCLEOTIDE SEQUENCE [LARGE SCALE GENOMIC DNA]</scope>
    <source>
        <strain evidence="1 2">38D7</strain>
    </source>
</reference>
<accession>A0A423HXG8</accession>
<dbReference type="RefSeq" id="WP_123435196.1">
    <property type="nucleotide sequence ID" value="NZ_MOBK01000009.1"/>
</dbReference>